<dbReference type="EMBL" id="JAEDXU010000002">
    <property type="protein sequence ID" value="MBP1045666.1"/>
    <property type="molecule type" value="Genomic_DNA"/>
</dbReference>
<gene>
    <name evidence="2" type="ORF">I6N96_05200</name>
</gene>
<protein>
    <submittedName>
        <fullName evidence="2">Nucleotide pyrophosphohydrolase</fullName>
    </submittedName>
</protein>
<reference evidence="2 3" key="1">
    <citation type="submission" date="2020-12" db="EMBL/GenBank/DDBJ databases">
        <title>Vagococcus allomyrinae sp. nov. and Enterococcus lavae sp. nov., isolated from the larvae of Allomyrina dichotoma.</title>
        <authorList>
            <person name="Lee S.D."/>
        </authorList>
    </citation>
    <scope>NUCLEOTIDE SEQUENCE [LARGE SCALE GENOMIC DNA]</scope>
    <source>
        <strain evidence="2 3">BWM-S5</strain>
    </source>
</reference>
<organism evidence="2 3">
    <name type="scientific">Enterococcus larvae</name>
    <dbReference type="NCBI Taxonomy" id="2794352"/>
    <lineage>
        <taxon>Bacteria</taxon>
        <taxon>Bacillati</taxon>
        <taxon>Bacillota</taxon>
        <taxon>Bacilli</taxon>
        <taxon>Lactobacillales</taxon>
        <taxon>Enterococcaceae</taxon>
        <taxon>Enterococcus</taxon>
    </lineage>
</organism>
<evidence type="ECO:0000313" key="2">
    <source>
        <dbReference type="EMBL" id="MBP1045666.1"/>
    </source>
</evidence>
<dbReference type="Gene3D" id="1.10.287.1080">
    <property type="entry name" value="MazG-like"/>
    <property type="match status" value="1"/>
</dbReference>
<evidence type="ECO:0000313" key="3">
    <source>
        <dbReference type="Proteomes" id="UP000673375"/>
    </source>
</evidence>
<dbReference type="PANTHER" id="PTHR42692">
    <property type="entry name" value="NUCLEOTIDE PYROPHOSPHOHYDROLASE"/>
    <property type="match status" value="1"/>
</dbReference>
<dbReference type="PANTHER" id="PTHR42692:SF1">
    <property type="entry name" value="NUCLEOTIDE PYROPHOSPHOHYDROLASE"/>
    <property type="match status" value="1"/>
</dbReference>
<sequence>MSRMEKTESLRAMQTEVDAYIRQFKAGYFSPLSQMARLTEEVGELAREINHYYGEKPKKTDEKPKTVEEEIGDVLFVTMIMANSLEIDLTEVFNKNMEKFNQRDKYRFERKDGKTHD</sequence>
<evidence type="ECO:0000259" key="1">
    <source>
        <dbReference type="Pfam" id="PF03819"/>
    </source>
</evidence>
<dbReference type="CDD" id="cd11531">
    <property type="entry name" value="NTP-PPase_BsYpjD"/>
    <property type="match status" value="1"/>
</dbReference>
<dbReference type="InterPro" id="IPR012359">
    <property type="entry name" value="MazG-related_YpjD"/>
</dbReference>
<feature type="domain" description="NTP pyrophosphohydrolase MazG-like" evidence="1">
    <location>
        <begin position="29"/>
        <end position="108"/>
    </location>
</feature>
<dbReference type="Pfam" id="PF03819">
    <property type="entry name" value="MazG"/>
    <property type="match status" value="1"/>
</dbReference>
<dbReference type="InterPro" id="IPR004518">
    <property type="entry name" value="MazG-like_dom"/>
</dbReference>
<name>A0ABS4CGK1_9ENTE</name>
<dbReference type="InterPro" id="IPR047046">
    <property type="entry name" value="YpjD/YvdC"/>
</dbReference>
<accession>A0ABS4CGK1</accession>
<dbReference type="PIRSF" id="PIRSF029904">
    <property type="entry name" value="UCP029904_pph"/>
    <property type="match status" value="1"/>
</dbReference>
<keyword evidence="3" id="KW-1185">Reference proteome</keyword>
<dbReference type="Proteomes" id="UP000673375">
    <property type="component" value="Unassembled WGS sequence"/>
</dbReference>
<proteinExistence type="predicted"/>
<dbReference type="SUPFAM" id="SSF101386">
    <property type="entry name" value="all-alpha NTP pyrophosphatases"/>
    <property type="match status" value="1"/>
</dbReference>
<comment type="caution">
    <text evidence="2">The sequence shown here is derived from an EMBL/GenBank/DDBJ whole genome shotgun (WGS) entry which is preliminary data.</text>
</comment>